<dbReference type="AlphaFoldDB" id="A0A0E9QJP4"/>
<proteinExistence type="predicted"/>
<reference evidence="1" key="2">
    <citation type="journal article" date="2015" name="Fish Shellfish Immunol.">
        <title>Early steps in the European eel (Anguilla anguilla)-Vibrio vulnificus interaction in the gills: Role of the RtxA13 toxin.</title>
        <authorList>
            <person name="Callol A."/>
            <person name="Pajuelo D."/>
            <person name="Ebbesson L."/>
            <person name="Teles M."/>
            <person name="MacKenzie S."/>
            <person name="Amaro C."/>
        </authorList>
    </citation>
    <scope>NUCLEOTIDE SEQUENCE</scope>
</reference>
<organism evidence="1">
    <name type="scientific">Anguilla anguilla</name>
    <name type="common">European freshwater eel</name>
    <name type="synonym">Muraena anguilla</name>
    <dbReference type="NCBI Taxonomy" id="7936"/>
    <lineage>
        <taxon>Eukaryota</taxon>
        <taxon>Metazoa</taxon>
        <taxon>Chordata</taxon>
        <taxon>Craniata</taxon>
        <taxon>Vertebrata</taxon>
        <taxon>Euteleostomi</taxon>
        <taxon>Actinopterygii</taxon>
        <taxon>Neopterygii</taxon>
        <taxon>Teleostei</taxon>
        <taxon>Anguilliformes</taxon>
        <taxon>Anguillidae</taxon>
        <taxon>Anguilla</taxon>
    </lineage>
</organism>
<accession>A0A0E9QJP4</accession>
<sequence>MRLFASQNGKKKLYYNNNLFPTIQMCLSLGTAGGRG</sequence>
<reference evidence="1" key="1">
    <citation type="submission" date="2014-11" db="EMBL/GenBank/DDBJ databases">
        <authorList>
            <person name="Amaro Gonzalez C."/>
        </authorList>
    </citation>
    <scope>NUCLEOTIDE SEQUENCE</scope>
</reference>
<protein>
    <submittedName>
        <fullName evidence="1">Uncharacterized protein</fullName>
    </submittedName>
</protein>
<evidence type="ECO:0000313" key="1">
    <source>
        <dbReference type="EMBL" id="JAH17116.1"/>
    </source>
</evidence>
<name>A0A0E9QJP4_ANGAN</name>
<dbReference type="EMBL" id="GBXM01091461">
    <property type="protein sequence ID" value="JAH17116.1"/>
    <property type="molecule type" value="Transcribed_RNA"/>
</dbReference>